<keyword evidence="3" id="KW-0731">Sigma factor</keyword>
<dbReference type="Proteomes" id="UP000638981">
    <property type="component" value="Unassembled WGS sequence"/>
</dbReference>
<keyword evidence="4" id="KW-0804">Transcription</keyword>
<comment type="similarity">
    <text evidence="1">Belongs to the sigma-70 factor family. ECF subfamily.</text>
</comment>
<dbReference type="GO" id="GO:0003677">
    <property type="term" value="F:DNA binding"/>
    <property type="evidence" value="ECO:0007669"/>
    <property type="project" value="InterPro"/>
</dbReference>
<proteinExistence type="inferred from homology"/>
<feature type="domain" description="RNA polymerase sigma-70 region 2" evidence="5">
    <location>
        <begin position="7"/>
        <end position="70"/>
    </location>
</feature>
<dbReference type="EMBL" id="BMYJ01000003">
    <property type="protein sequence ID" value="GHC49931.1"/>
    <property type="molecule type" value="Genomic_DNA"/>
</dbReference>
<dbReference type="NCBIfam" id="TIGR02937">
    <property type="entry name" value="sigma70-ECF"/>
    <property type="match status" value="1"/>
</dbReference>
<dbReference type="InterPro" id="IPR013249">
    <property type="entry name" value="RNA_pol_sigma70_r4_t2"/>
</dbReference>
<dbReference type="Pfam" id="PF08281">
    <property type="entry name" value="Sigma70_r4_2"/>
    <property type="match status" value="1"/>
</dbReference>
<evidence type="ECO:0000256" key="3">
    <source>
        <dbReference type="ARBA" id="ARBA00023082"/>
    </source>
</evidence>
<dbReference type="InterPro" id="IPR007627">
    <property type="entry name" value="RNA_pol_sigma70_r2"/>
</dbReference>
<gene>
    <name evidence="7" type="ORF">GCM10007315_10100</name>
</gene>
<dbReference type="InterPro" id="IPR014284">
    <property type="entry name" value="RNA_pol_sigma-70_dom"/>
</dbReference>
<dbReference type="InterPro" id="IPR036388">
    <property type="entry name" value="WH-like_DNA-bd_sf"/>
</dbReference>
<evidence type="ECO:0000313" key="8">
    <source>
        <dbReference type="Proteomes" id="UP000638981"/>
    </source>
</evidence>
<dbReference type="SUPFAM" id="SSF88659">
    <property type="entry name" value="Sigma3 and sigma4 domains of RNA polymerase sigma factors"/>
    <property type="match status" value="1"/>
</dbReference>
<dbReference type="InterPro" id="IPR013325">
    <property type="entry name" value="RNA_pol_sigma_r2"/>
</dbReference>
<reference evidence="7" key="1">
    <citation type="journal article" date="2014" name="Int. J. Syst. Evol. Microbiol.">
        <title>Complete genome sequence of Corynebacterium casei LMG S-19264T (=DSM 44701T), isolated from a smear-ripened cheese.</title>
        <authorList>
            <consortium name="US DOE Joint Genome Institute (JGI-PGF)"/>
            <person name="Walter F."/>
            <person name="Albersmeier A."/>
            <person name="Kalinowski J."/>
            <person name="Ruckert C."/>
        </authorList>
    </citation>
    <scope>NUCLEOTIDE SEQUENCE</scope>
    <source>
        <strain evidence="7">KCTC 23310</strain>
    </source>
</reference>
<dbReference type="Pfam" id="PF04542">
    <property type="entry name" value="Sigma70_r2"/>
    <property type="match status" value="1"/>
</dbReference>
<reference evidence="7" key="2">
    <citation type="submission" date="2020-09" db="EMBL/GenBank/DDBJ databases">
        <authorList>
            <person name="Sun Q."/>
            <person name="Kim S."/>
        </authorList>
    </citation>
    <scope>NUCLEOTIDE SEQUENCE</scope>
    <source>
        <strain evidence="7">KCTC 23310</strain>
    </source>
</reference>
<evidence type="ECO:0000259" key="5">
    <source>
        <dbReference type="Pfam" id="PF04542"/>
    </source>
</evidence>
<protein>
    <submittedName>
        <fullName evidence="7">DNA-directed RNA polymerase sigma-70 factor</fullName>
    </submittedName>
</protein>
<comment type="caution">
    <text evidence="7">The sequence shown here is derived from an EMBL/GenBank/DDBJ whole genome shotgun (WGS) entry which is preliminary data.</text>
</comment>
<name>A0A918TJI8_9RHOB</name>
<evidence type="ECO:0000256" key="4">
    <source>
        <dbReference type="ARBA" id="ARBA00023163"/>
    </source>
</evidence>
<evidence type="ECO:0000256" key="1">
    <source>
        <dbReference type="ARBA" id="ARBA00010641"/>
    </source>
</evidence>
<dbReference type="CDD" id="cd06171">
    <property type="entry name" value="Sigma70_r4"/>
    <property type="match status" value="1"/>
</dbReference>
<dbReference type="PANTHER" id="PTHR43133">
    <property type="entry name" value="RNA POLYMERASE ECF-TYPE SIGMA FACTO"/>
    <property type="match status" value="1"/>
</dbReference>
<dbReference type="InterPro" id="IPR013324">
    <property type="entry name" value="RNA_pol_sigma_r3/r4-like"/>
</dbReference>
<organism evidence="7 8">
    <name type="scientific">Neogemmobacter tilapiae</name>
    <dbReference type="NCBI Taxonomy" id="875041"/>
    <lineage>
        <taxon>Bacteria</taxon>
        <taxon>Pseudomonadati</taxon>
        <taxon>Pseudomonadota</taxon>
        <taxon>Alphaproteobacteria</taxon>
        <taxon>Rhodobacterales</taxon>
        <taxon>Paracoccaceae</taxon>
        <taxon>Neogemmobacter</taxon>
    </lineage>
</organism>
<dbReference type="InterPro" id="IPR039425">
    <property type="entry name" value="RNA_pol_sigma-70-like"/>
</dbReference>
<accession>A0A918TJI8</accession>
<keyword evidence="7" id="KW-0240">DNA-directed RNA polymerase</keyword>
<evidence type="ECO:0000256" key="2">
    <source>
        <dbReference type="ARBA" id="ARBA00023015"/>
    </source>
</evidence>
<sequence>MQSELVSLLPRLRRFAVSLTRNGPDADDLVQEACIKAMANAQDWDRSQTLDRWVFRILRNHWISELRKRQVRLGQGHVDVHETEELITTTTAEHDLAARQVMGRLAGLPPAFSSALLLVAVEGYSYKEAAEILGIPQGTVMSRISRARALLADQLSLVGGV</sequence>
<dbReference type="GO" id="GO:0016987">
    <property type="term" value="F:sigma factor activity"/>
    <property type="evidence" value="ECO:0007669"/>
    <property type="project" value="UniProtKB-KW"/>
</dbReference>
<dbReference type="Gene3D" id="1.10.1740.10">
    <property type="match status" value="1"/>
</dbReference>
<dbReference type="PANTHER" id="PTHR43133:SF25">
    <property type="entry name" value="RNA POLYMERASE SIGMA FACTOR RFAY-RELATED"/>
    <property type="match status" value="1"/>
</dbReference>
<dbReference type="SUPFAM" id="SSF88946">
    <property type="entry name" value="Sigma2 domain of RNA polymerase sigma factors"/>
    <property type="match status" value="1"/>
</dbReference>
<keyword evidence="8" id="KW-1185">Reference proteome</keyword>
<dbReference type="Gene3D" id="1.10.10.10">
    <property type="entry name" value="Winged helix-like DNA-binding domain superfamily/Winged helix DNA-binding domain"/>
    <property type="match status" value="1"/>
</dbReference>
<dbReference type="GO" id="GO:0006352">
    <property type="term" value="P:DNA-templated transcription initiation"/>
    <property type="evidence" value="ECO:0007669"/>
    <property type="project" value="InterPro"/>
</dbReference>
<evidence type="ECO:0000259" key="6">
    <source>
        <dbReference type="Pfam" id="PF08281"/>
    </source>
</evidence>
<dbReference type="AlphaFoldDB" id="A0A918TJI8"/>
<feature type="domain" description="RNA polymerase sigma factor 70 region 4 type 2" evidence="6">
    <location>
        <begin position="100"/>
        <end position="151"/>
    </location>
</feature>
<keyword evidence="2" id="KW-0805">Transcription regulation</keyword>
<dbReference type="GO" id="GO:0000428">
    <property type="term" value="C:DNA-directed RNA polymerase complex"/>
    <property type="evidence" value="ECO:0007669"/>
    <property type="project" value="UniProtKB-KW"/>
</dbReference>
<evidence type="ECO:0000313" key="7">
    <source>
        <dbReference type="EMBL" id="GHC49931.1"/>
    </source>
</evidence>